<reference evidence="2 3" key="1">
    <citation type="submission" date="2015-09" db="EMBL/GenBank/DDBJ databases">
        <title>Sorangium comparison.</title>
        <authorList>
            <person name="Zaburannyi N."/>
            <person name="Bunk B."/>
            <person name="Overmann J."/>
            <person name="Mueller R."/>
        </authorList>
    </citation>
    <scope>NUCLEOTIDE SEQUENCE [LARGE SCALE GENOMIC DNA]</scope>
    <source>
        <strain evidence="2 3">So ce26</strain>
    </source>
</reference>
<gene>
    <name evidence="2" type="ORF">SOCE26_052680</name>
</gene>
<feature type="region of interest" description="Disordered" evidence="1">
    <location>
        <begin position="86"/>
        <end position="107"/>
    </location>
</feature>
<evidence type="ECO:0000256" key="1">
    <source>
        <dbReference type="SAM" id="MobiDB-lite"/>
    </source>
</evidence>
<dbReference type="AlphaFoldDB" id="A0A2L0EWZ1"/>
<sequence>MRLRVVASIDRAPPGAEPFLRAALLAVALGGGIEGAPAEVGLVRLSPCLTATVHELWPLARWYPVAGAPAAVAAVETEIVALLAGRRDGGGELGPNDVPSAARGGAA</sequence>
<dbReference type="Proteomes" id="UP000238348">
    <property type="component" value="Chromosome"/>
</dbReference>
<evidence type="ECO:0000313" key="2">
    <source>
        <dbReference type="EMBL" id="AUX43813.1"/>
    </source>
</evidence>
<protein>
    <submittedName>
        <fullName evidence="2">Uncharacterized protein</fullName>
    </submittedName>
</protein>
<evidence type="ECO:0000313" key="3">
    <source>
        <dbReference type="Proteomes" id="UP000238348"/>
    </source>
</evidence>
<organism evidence="2 3">
    <name type="scientific">Sorangium cellulosum</name>
    <name type="common">Polyangium cellulosum</name>
    <dbReference type="NCBI Taxonomy" id="56"/>
    <lineage>
        <taxon>Bacteria</taxon>
        <taxon>Pseudomonadati</taxon>
        <taxon>Myxococcota</taxon>
        <taxon>Polyangia</taxon>
        <taxon>Polyangiales</taxon>
        <taxon>Polyangiaceae</taxon>
        <taxon>Sorangium</taxon>
    </lineage>
</organism>
<accession>A0A2L0EWZ1</accession>
<proteinExistence type="predicted"/>
<dbReference type="EMBL" id="CP012673">
    <property type="protein sequence ID" value="AUX43813.1"/>
    <property type="molecule type" value="Genomic_DNA"/>
</dbReference>
<name>A0A2L0EWZ1_SORCE</name>